<feature type="compositionally biased region" description="Acidic residues" evidence="1">
    <location>
        <begin position="156"/>
        <end position="166"/>
    </location>
</feature>
<gene>
    <name evidence="3" type="ORF">HII12_000061</name>
</gene>
<feature type="compositionally biased region" description="Basic residues" evidence="1">
    <location>
        <begin position="51"/>
        <end position="61"/>
    </location>
</feature>
<accession>A0A8H6BT62</accession>
<dbReference type="AlphaFoldDB" id="A0A8H6BT62"/>
<dbReference type="EMBL" id="JABCYN010000001">
    <property type="protein sequence ID" value="KAF6016319.1"/>
    <property type="molecule type" value="Genomic_DNA"/>
</dbReference>
<evidence type="ECO:0000256" key="1">
    <source>
        <dbReference type="SAM" id="MobiDB-lite"/>
    </source>
</evidence>
<dbReference type="SUPFAM" id="SSF63748">
    <property type="entry name" value="Tudor/PWWP/MBT"/>
    <property type="match status" value="1"/>
</dbReference>
<dbReference type="PANTHER" id="PTHR12550:SF70">
    <property type="entry name" value="JIL-1 ANCHORING AND STABILIZING PROTEIN, ISOFORM A"/>
    <property type="match status" value="1"/>
</dbReference>
<dbReference type="PANTHER" id="PTHR12550">
    <property type="entry name" value="HEPATOMA-DERIVED GROWTH FACTOR-RELATED"/>
    <property type="match status" value="1"/>
</dbReference>
<evidence type="ECO:0000313" key="3">
    <source>
        <dbReference type="EMBL" id="KAF6016319.1"/>
    </source>
</evidence>
<feature type="compositionally biased region" description="Low complexity" evidence="1">
    <location>
        <begin position="231"/>
        <end position="245"/>
    </location>
</feature>
<reference evidence="3 4" key="1">
    <citation type="journal article" date="2020" name="Appl. Microbiol. Biotechnol.">
        <title>Targeted gene deletion in Brettanomyces bruxellensis with an expression-free CRISPR-Cas9 system.</title>
        <authorList>
            <person name="Varela C."/>
            <person name="Bartel C."/>
            <person name="Onetto C."/>
            <person name="Borneman A."/>
        </authorList>
    </citation>
    <scope>NUCLEOTIDE SEQUENCE [LARGE SCALE GENOMIC DNA]</scope>
    <source>
        <strain evidence="3 4">AWRI1613</strain>
    </source>
</reference>
<feature type="compositionally biased region" description="Basic and acidic residues" evidence="1">
    <location>
        <begin position="326"/>
        <end position="344"/>
    </location>
</feature>
<feature type="compositionally biased region" description="Low complexity" evidence="1">
    <location>
        <begin position="255"/>
        <end position="264"/>
    </location>
</feature>
<dbReference type="SMART" id="SM00293">
    <property type="entry name" value="PWWP"/>
    <property type="match status" value="1"/>
</dbReference>
<feature type="compositionally biased region" description="Polar residues" evidence="1">
    <location>
        <begin position="195"/>
        <end position="205"/>
    </location>
</feature>
<feature type="domain" description="PWWP" evidence="2">
    <location>
        <begin position="9"/>
        <end position="94"/>
    </location>
</feature>
<comment type="caution">
    <text evidence="3">The sequence shown here is derived from an EMBL/GenBank/DDBJ whole genome shotgun (WGS) entry which is preliminary data.</text>
</comment>
<feature type="compositionally biased region" description="Acidic residues" evidence="1">
    <location>
        <begin position="345"/>
        <end position="368"/>
    </location>
</feature>
<dbReference type="Proteomes" id="UP000568158">
    <property type="component" value="Unassembled WGS sequence"/>
</dbReference>
<organism evidence="3 4">
    <name type="scientific">Dekkera bruxellensis</name>
    <name type="common">Brettanomyces custersii</name>
    <dbReference type="NCBI Taxonomy" id="5007"/>
    <lineage>
        <taxon>Eukaryota</taxon>
        <taxon>Fungi</taxon>
        <taxon>Dikarya</taxon>
        <taxon>Ascomycota</taxon>
        <taxon>Saccharomycotina</taxon>
        <taxon>Pichiomycetes</taxon>
        <taxon>Pichiales</taxon>
        <taxon>Pichiaceae</taxon>
        <taxon>Brettanomyces</taxon>
    </lineage>
</organism>
<feature type="compositionally biased region" description="Acidic residues" evidence="1">
    <location>
        <begin position="265"/>
        <end position="277"/>
    </location>
</feature>
<feature type="region of interest" description="Disordered" evidence="1">
    <location>
        <begin position="41"/>
        <end position="68"/>
    </location>
</feature>
<dbReference type="PROSITE" id="PS50812">
    <property type="entry name" value="PWWP"/>
    <property type="match status" value="1"/>
</dbReference>
<dbReference type="Pfam" id="PF00855">
    <property type="entry name" value="PWWP"/>
    <property type="match status" value="1"/>
</dbReference>
<feature type="compositionally biased region" description="Basic and acidic residues" evidence="1">
    <location>
        <begin position="369"/>
        <end position="381"/>
    </location>
</feature>
<feature type="compositionally biased region" description="Polar residues" evidence="1">
    <location>
        <begin position="292"/>
        <end position="302"/>
    </location>
</feature>
<sequence>MSTSTQYKSGDLVLTKIKGFPEWPTRVVDFSLLPEHIQNLKPKTVSSKSTSRSRSRRRNGKGSRDHGESICVKFYGDDEYTWCSTNDLKPLSEEQVADYLVKKGEIPDKTGNYVAKKTAKGKKLTEAYKLAYNKELSADDFIKYGSEGKPAKPEAEEIEEQEEEIEEPAKKPEATEKKISKSKSRSPASNSKNSTKPNGKSSSRANAKRKAVSSSAGSRKKVKSSPTVALASSRTRARSSTPKSRSSSKPKPKATPKVESSSESQSEESEESDDWGEDIVNVDSGIVDVKTIPSSVVLSKESNNAKKVYSKLRAKIQAIVLGPLDEEGKKSKVGKEKEDGKKDDEEKDDEEEDNGEKDDGEEEDGEKDDGEKNDKENAKPKIDYKQKISLLNPLVDEAVNYNPPLISALRSTNLYRVLIIILKKPEYQNARFSKKLRKFMKETLDVEVSVDKHWGDSWTKEMDDKEEEEYRKKQAEEKAKRERERAEARKEAKSREESVVVEEAE</sequence>
<feature type="region of interest" description="Disordered" evidence="1">
    <location>
        <begin position="143"/>
        <end position="304"/>
    </location>
</feature>
<feature type="compositionally biased region" description="Basic and acidic residues" evidence="1">
    <location>
        <begin position="457"/>
        <end position="498"/>
    </location>
</feature>
<dbReference type="InterPro" id="IPR000313">
    <property type="entry name" value="PWWP_dom"/>
</dbReference>
<proteinExistence type="predicted"/>
<feature type="region of interest" description="Disordered" evidence="1">
    <location>
        <begin position="457"/>
        <end position="505"/>
    </location>
</feature>
<evidence type="ECO:0000259" key="2">
    <source>
        <dbReference type="PROSITE" id="PS50812"/>
    </source>
</evidence>
<name>A0A8H6BT62_DEKBR</name>
<dbReference type="Gene3D" id="2.30.30.140">
    <property type="match status" value="1"/>
</dbReference>
<protein>
    <recommendedName>
        <fullName evidence="2">PWWP domain-containing protein</fullName>
    </recommendedName>
</protein>
<feature type="compositionally biased region" description="Low complexity" evidence="1">
    <location>
        <begin position="185"/>
        <end position="194"/>
    </location>
</feature>
<feature type="compositionally biased region" description="Basic and acidic residues" evidence="1">
    <location>
        <begin position="167"/>
        <end position="179"/>
    </location>
</feature>
<feature type="region of interest" description="Disordered" evidence="1">
    <location>
        <begin position="320"/>
        <end position="381"/>
    </location>
</feature>
<evidence type="ECO:0000313" key="4">
    <source>
        <dbReference type="Proteomes" id="UP000568158"/>
    </source>
</evidence>